<reference evidence="1" key="1">
    <citation type="submission" date="2020-08" db="EMBL/GenBank/DDBJ databases">
        <title>Multicomponent nature underlies the extraordinary mechanical properties of spider dragline silk.</title>
        <authorList>
            <person name="Kono N."/>
            <person name="Nakamura H."/>
            <person name="Mori M."/>
            <person name="Yoshida Y."/>
            <person name="Ohtoshi R."/>
            <person name="Malay A.D."/>
            <person name="Moran D.A.P."/>
            <person name="Tomita M."/>
            <person name="Numata K."/>
            <person name="Arakawa K."/>
        </authorList>
    </citation>
    <scope>NUCLEOTIDE SEQUENCE</scope>
</reference>
<organism evidence="1 2">
    <name type="scientific">Nephila pilipes</name>
    <name type="common">Giant wood spider</name>
    <name type="synonym">Nephila maculata</name>
    <dbReference type="NCBI Taxonomy" id="299642"/>
    <lineage>
        <taxon>Eukaryota</taxon>
        <taxon>Metazoa</taxon>
        <taxon>Ecdysozoa</taxon>
        <taxon>Arthropoda</taxon>
        <taxon>Chelicerata</taxon>
        <taxon>Arachnida</taxon>
        <taxon>Araneae</taxon>
        <taxon>Araneomorphae</taxon>
        <taxon>Entelegynae</taxon>
        <taxon>Araneoidea</taxon>
        <taxon>Nephilidae</taxon>
        <taxon>Nephila</taxon>
    </lineage>
</organism>
<dbReference type="EMBL" id="BMAW01091430">
    <property type="protein sequence ID" value="GFS49752.1"/>
    <property type="molecule type" value="Genomic_DNA"/>
</dbReference>
<name>A0A8X6J9S1_NEPPI</name>
<dbReference type="AlphaFoldDB" id="A0A8X6J9S1"/>
<proteinExistence type="predicted"/>
<dbReference type="Proteomes" id="UP000887013">
    <property type="component" value="Unassembled WGS sequence"/>
</dbReference>
<gene>
    <name evidence="1" type="ORF">NPIL_418571</name>
</gene>
<sequence>MPKRYKMHRPPPFGVKTSCLQSSDVDIALVTSHLLGIKARKPFRVDLYLKFPATEKWRKWDDTREGCDKPYLPSNLLYSAQEAVGSK</sequence>
<evidence type="ECO:0000313" key="2">
    <source>
        <dbReference type="Proteomes" id="UP000887013"/>
    </source>
</evidence>
<accession>A0A8X6J9S1</accession>
<comment type="caution">
    <text evidence="1">The sequence shown here is derived from an EMBL/GenBank/DDBJ whole genome shotgun (WGS) entry which is preliminary data.</text>
</comment>
<keyword evidence="2" id="KW-1185">Reference proteome</keyword>
<protein>
    <submittedName>
        <fullName evidence="1">Uncharacterized protein</fullName>
    </submittedName>
</protein>
<evidence type="ECO:0000313" key="1">
    <source>
        <dbReference type="EMBL" id="GFS49752.1"/>
    </source>
</evidence>